<evidence type="ECO:0000313" key="1">
    <source>
        <dbReference type="EMBL" id="MBB5936382.1"/>
    </source>
</evidence>
<dbReference type="EMBL" id="JACHJL010000008">
    <property type="protein sequence ID" value="MBB5936382.1"/>
    <property type="molecule type" value="Genomic_DNA"/>
</dbReference>
<protein>
    <submittedName>
        <fullName evidence="1">Uncharacterized protein</fullName>
    </submittedName>
</protein>
<organism evidence="1 2">
    <name type="scientific">Streptomyces zagrosensis</name>
    <dbReference type="NCBI Taxonomy" id="1042984"/>
    <lineage>
        <taxon>Bacteria</taxon>
        <taxon>Bacillati</taxon>
        <taxon>Actinomycetota</taxon>
        <taxon>Actinomycetes</taxon>
        <taxon>Kitasatosporales</taxon>
        <taxon>Streptomycetaceae</taxon>
        <taxon>Streptomyces</taxon>
    </lineage>
</organism>
<sequence>MAGTPLPKAKTSGTVNTIAARGAAAAMTNTIFEGISVRWKRALSSRGGVVVM</sequence>
<name>A0A7W9QCA5_9ACTN</name>
<evidence type="ECO:0000313" key="2">
    <source>
        <dbReference type="Proteomes" id="UP000588098"/>
    </source>
</evidence>
<keyword evidence="2" id="KW-1185">Reference proteome</keyword>
<reference evidence="1 2" key="1">
    <citation type="submission" date="2020-08" db="EMBL/GenBank/DDBJ databases">
        <title>Genomic Encyclopedia of Type Strains, Phase III (KMG-III): the genomes of soil and plant-associated and newly described type strains.</title>
        <authorList>
            <person name="Whitman W."/>
        </authorList>
    </citation>
    <scope>NUCLEOTIDE SEQUENCE [LARGE SCALE GENOMIC DNA]</scope>
    <source>
        <strain evidence="1 2">CECT 8305</strain>
    </source>
</reference>
<accession>A0A7W9QCA5</accession>
<dbReference type="RefSeq" id="WP_221476585.1">
    <property type="nucleotide sequence ID" value="NZ_JACHJL010000008.1"/>
</dbReference>
<comment type="caution">
    <text evidence="1">The sequence shown here is derived from an EMBL/GenBank/DDBJ whole genome shotgun (WGS) entry which is preliminary data.</text>
</comment>
<gene>
    <name evidence="1" type="ORF">FHS42_003457</name>
</gene>
<dbReference type="Proteomes" id="UP000588098">
    <property type="component" value="Unassembled WGS sequence"/>
</dbReference>
<proteinExistence type="predicted"/>
<dbReference type="AlphaFoldDB" id="A0A7W9QCA5"/>